<dbReference type="KEGG" id="foc:113214441"/>
<feature type="region of interest" description="Disordered" evidence="1">
    <location>
        <begin position="235"/>
        <end position="256"/>
    </location>
</feature>
<dbReference type="AlphaFoldDB" id="A0A6J1TFI3"/>
<evidence type="ECO:0000256" key="1">
    <source>
        <dbReference type="SAM" id="MobiDB-lite"/>
    </source>
</evidence>
<proteinExistence type="predicted"/>
<protein>
    <submittedName>
        <fullName evidence="3 4">Uncharacterized protein LOC113214441</fullName>
    </submittedName>
</protein>
<reference evidence="3 4" key="1">
    <citation type="submission" date="2025-04" db="UniProtKB">
        <authorList>
            <consortium name="RefSeq"/>
        </authorList>
    </citation>
    <scope>IDENTIFICATION</scope>
</reference>
<dbReference type="OrthoDB" id="5950522at2759"/>
<dbReference type="Proteomes" id="UP000504606">
    <property type="component" value="Unplaced"/>
</dbReference>
<accession>A0A6J1TFI3</accession>
<name>A0A6J1TFI3_FRAOC</name>
<dbReference type="RefSeq" id="XP_026289586.1">
    <property type="nucleotide sequence ID" value="XM_026433801.2"/>
</dbReference>
<feature type="compositionally biased region" description="Basic and acidic residues" evidence="1">
    <location>
        <begin position="245"/>
        <end position="256"/>
    </location>
</feature>
<organism evidence="2 3">
    <name type="scientific">Frankliniella occidentalis</name>
    <name type="common">Western flower thrips</name>
    <name type="synonym">Euthrips occidentalis</name>
    <dbReference type="NCBI Taxonomy" id="133901"/>
    <lineage>
        <taxon>Eukaryota</taxon>
        <taxon>Metazoa</taxon>
        <taxon>Ecdysozoa</taxon>
        <taxon>Arthropoda</taxon>
        <taxon>Hexapoda</taxon>
        <taxon>Insecta</taxon>
        <taxon>Pterygota</taxon>
        <taxon>Neoptera</taxon>
        <taxon>Paraneoptera</taxon>
        <taxon>Thysanoptera</taxon>
        <taxon>Terebrantia</taxon>
        <taxon>Thripoidea</taxon>
        <taxon>Thripidae</taxon>
        <taxon>Frankliniella</taxon>
    </lineage>
</organism>
<gene>
    <name evidence="3 4" type="primary">LOC113214441</name>
</gene>
<evidence type="ECO:0000313" key="4">
    <source>
        <dbReference type="RefSeq" id="XP_052131130.1"/>
    </source>
</evidence>
<evidence type="ECO:0000313" key="2">
    <source>
        <dbReference type="Proteomes" id="UP000504606"/>
    </source>
</evidence>
<evidence type="ECO:0000313" key="3">
    <source>
        <dbReference type="RefSeq" id="XP_026289586.1"/>
    </source>
</evidence>
<dbReference type="RefSeq" id="XP_052131130.1">
    <property type="nucleotide sequence ID" value="XM_052275170.1"/>
</dbReference>
<sequence>MLPTDDELGCKPLSPQRGSLPTFEASTPPYFPEFAPALLNQISRNTQVMRIVKVIIRISTAEGWFHLKSSYTSQEESDEGIDVLSPDVIVPPTKKFQPIILTVDDVPDALLPRKVVSDNTIKMLERWLKCRGLPLKAKDKAELVERVGLKIAGGKSHILDLKLDKGKWYEKKRAALEEAARTEVNSSQSITPSQQIVEFPRRGWKPFPSVEIPCMFNYGNIYFYLVESMPCLDNKDEEDDSGCEEGGRTEEADPFEKENFYINEIQIMRKGLALPQEQECWTPGGHKR</sequence>
<dbReference type="GeneID" id="113214441"/>
<keyword evidence="2" id="KW-1185">Reference proteome</keyword>